<gene>
    <name evidence="3" type="ORF">GJQ57_08540</name>
</gene>
<comment type="caution">
    <text evidence="3">The sequence shown here is derived from an EMBL/GenBank/DDBJ whole genome shotgun (WGS) entry which is preliminary data.</text>
</comment>
<evidence type="ECO:0000313" key="3">
    <source>
        <dbReference type="EMBL" id="MRS98708.1"/>
    </source>
</evidence>
<dbReference type="Pfam" id="PF00534">
    <property type="entry name" value="Glycos_transf_1"/>
    <property type="match status" value="1"/>
</dbReference>
<feature type="domain" description="Glycosyl transferase family 1" evidence="1">
    <location>
        <begin position="223"/>
        <end position="380"/>
    </location>
</feature>
<dbReference type="InterPro" id="IPR001296">
    <property type="entry name" value="Glyco_trans_1"/>
</dbReference>
<dbReference type="RefSeq" id="WP_154206478.1">
    <property type="nucleotide sequence ID" value="NZ_WJYN01000002.1"/>
</dbReference>
<organism evidence="3 4">
    <name type="scientific">Ralstonia pickettii</name>
    <name type="common">Burkholderia pickettii</name>
    <dbReference type="NCBI Taxonomy" id="329"/>
    <lineage>
        <taxon>Bacteria</taxon>
        <taxon>Pseudomonadati</taxon>
        <taxon>Pseudomonadota</taxon>
        <taxon>Betaproteobacteria</taxon>
        <taxon>Burkholderiales</taxon>
        <taxon>Burkholderiaceae</taxon>
        <taxon>Ralstonia</taxon>
    </lineage>
</organism>
<sequence>MRLLVVTQYFWPENFRVNDLVAELARRGHEVTVLTGLPNYPEGKVFQSFRDHPETYSSYEGVEVIRVPLLPRGQGGLRLMLNYFSFAASASLLGMWKLRGRRFDAIFAYEPSPITVGLPAVLMRAIKRAPLAFWVLDLWPETLQAIGVVRSRTLLEAVGRLVTFIYRRCDLILAQSKSFIPQIQRYAGLDRRVEYFPSWAESLFDLDSVAPAQEVPAVAGSFNVMFAGNIGDAQDFPAVLAAAERLKEHRHIRWLIVGDGRVAQWVAVEIERRGLQHSVLMLGRYPVERMPSFFKHAHALLVSLKDEPIFSMTIPGKLQSYLAAGMPVMAMLNGEGADVVRHAGAGLTCVAGDWAALAKNVLTLSQMTHEEREEMGQNARALSLREFDRSTLISRLENWLSTMSRDLPPSSVSREGR</sequence>
<dbReference type="InterPro" id="IPR028098">
    <property type="entry name" value="Glyco_trans_4-like_N"/>
</dbReference>
<dbReference type="SUPFAM" id="SSF53756">
    <property type="entry name" value="UDP-Glycosyltransferase/glycogen phosphorylase"/>
    <property type="match status" value="1"/>
</dbReference>
<evidence type="ECO:0000259" key="2">
    <source>
        <dbReference type="Pfam" id="PF13579"/>
    </source>
</evidence>
<dbReference type="EMBL" id="WJYN01000002">
    <property type="protein sequence ID" value="MRS98708.1"/>
    <property type="molecule type" value="Genomic_DNA"/>
</dbReference>
<dbReference type="Gene3D" id="3.40.50.2000">
    <property type="entry name" value="Glycogen Phosphorylase B"/>
    <property type="match status" value="2"/>
</dbReference>
<protein>
    <submittedName>
        <fullName evidence="3">Glycosyltransferase</fullName>
    </submittedName>
</protein>
<evidence type="ECO:0000259" key="1">
    <source>
        <dbReference type="Pfam" id="PF00534"/>
    </source>
</evidence>
<evidence type="ECO:0000313" key="4">
    <source>
        <dbReference type="Proteomes" id="UP000441032"/>
    </source>
</evidence>
<accession>A0A7X2HLI3</accession>
<dbReference type="PANTHER" id="PTHR12526:SF609">
    <property type="entry name" value="LIPOPOLYSACCHARIDE BIOSYNTHESIS PROTEIN"/>
    <property type="match status" value="1"/>
</dbReference>
<dbReference type="PANTHER" id="PTHR12526">
    <property type="entry name" value="GLYCOSYLTRANSFERASE"/>
    <property type="match status" value="1"/>
</dbReference>
<dbReference type="AlphaFoldDB" id="A0A7X2HLI3"/>
<name>A0A7X2HLI3_RALPI</name>
<reference evidence="3 4" key="1">
    <citation type="submission" date="2019-11" db="EMBL/GenBank/DDBJ databases">
        <title>Phenotypic characterization of an OXA-22 and OXA-60 co-producing Ralstonia pickettii clinical strain.</title>
        <authorList>
            <person name="He F."/>
        </authorList>
    </citation>
    <scope>NUCLEOTIDE SEQUENCE [LARGE SCALE GENOMIC DNA]</scope>
    <source>
        <strain evidence="3 4">PSLESD1</strain>
    </source>
</reference>
<dbReference type="Proteomes" id="UP000441032">
    <property type="component" value="Unassembled WGS sequence"/>
</dbReference>
<feature type="domain" description="Glycosyltransferase subfamily 4-like N-terminal" evidence="2">
    <location>
        <begin position="16"/>
        <end position="198"/>
    </location>
</feature>
<dbReference type="CDD" id="cd03794">
    <property type="entry name" value="GT4_WbuB-like"/>
    <property type="match status" value="1"/>
</dbReference>
<proteinExistence type="predicted"/>
<keyword evidence="3" id="KW-0808">Transferase</keyword>
<dbReference type="Pfam" id="PF13579">
    <property type="entry name" value="Glyco_trans_4_4"/>
    <property type="match status" value="1"/>
</dbReference>
<dbReference type="GO" id="GO:0016757">
    <property type="term" value="F:glycosyltransferase activity"/>
    <property type="evidence" value="ECO:0007669"/>
    <property type="project" value="InterPro"/>
</dbReference>